<keyword evidence="2" id="KW-0472">Membrane</keyword>
<sequence>MDSATFWIIILGSILIAFGLFSLYFSSESAQRRFNPHNETSASPKTRIAVEKAYRTRPNDRSDPQS</sequence>
<keyword evidence="4" id="KW-1185">Reference proteome</keyword>
<feature type="compositionally biased region" description="Basic and acidic residues" evidence="1">
    <location>
        <begin position="48"/>
        <end position="66"/>
    </location>
</feature>
<accession>A0A2N4TZW7</accession>
<name>A0A2N4TZW7_9BURK</name>
<dbReference type="Proteomes" id="UP000234190">
    <property type="component" value="Unassembled WGS sequence"/>
</dbReference>
<evidence type="ECO:0000313" key="3">
    <source>
        <dbReference type="EMBL" id="PLC48309.1"/>
    </source>
</evidence>
<dbReference type="EMBL" id="PDNW01000022">
    <property type="protein sequence ID" value="PLC48309.1"/>
    <property type="molecule type" value="Genomic_DNA"/>
</dbReference>
<reference evidence="3 4" key="1">
    <citation type="submission" date="2017-10" db="EMBL/GenBank/DDBJ databases">
        <title>Two draft genome sequences of Pusillimonas sp. strains isolated from a nitrate- and radionuclide-contaminated groundwater in Russia.</title>
        <authorList>
            <person name="Grouzdev D.S."/>
            <person name="Tourova T.P."/>
            <person name="Goeva M.A."/>
            <person name="Babich T.L."/>
            <person name="Sokolova D.S."/>
            <person name="Abdullin R."/>
            <person name="Poltaraus A.B."/>
            <person name="Toshchakov S.V."/>
            <person name="Nazina T.N."/>
        </authorList>
    </citation>
    <scope>NUCLEOTIDE SEQUENCE [LARGE SCALE GENOMIC DNA]</scope>
    <source>
        <strain evidence="3 4">JR1/69-3-13</strain>
    </source>
</reference>
<evidence type="ECO:0000256" key="1">
    <source>
        <dbReference type="SAM" id="MobiDB-lite"/>
    </source>
</evidence>
<feature type="region of interest" description="Disordered" evidence="1">
    <location>
        <begin position="34"/>
        <end position="66"/>
    </location>
</feature>
<keyword evidence="2" id="KW-1133">Transmembrane helix</keyword>
<comment type="caution">
    <text evidence="3">The sequence shown here is derived from an EMBL/GenBank/DDBJ whole genome shotgun (WGS) entry which is preliminary data.</text>
</comment>
<proteinExistence type="predicted"/>
<evidence type="ECO:0000256" key="2">
    <source>
        <dbReference type="SAM" id="Phobius"/>
    </source>
</evidence>
<dbReference type="AlphaFoldDB" id="A0A2N4TZW7"/>
<protein>
    <submittedName>
        <fullName evidence="3">Uncharacterized protein</fullName>
    </submittedName>
</protein>
<organism evidence="3 4">
    <name type="scientific">Pollutimonas subterranea</name>
    <dbReference type="NCBI Taxonomy" id="2045210"/>
    <lineage>
        <taxon>Bacteria</taxon>
        <taxon>Pseudomonadati</taxon>
        <taxon>Pseudomonadota</taxon>
        <taxon>Betaproteobacteria</taxon>
        <taxon>Burkholderiales</taxon>
        <taxon>Alcaligenaceae</taxon>
        <taxon>Pollutimonas</taxon>
    </lineage>
</organism>
<evidence type="ECO:0000313" key="4">
    <source>
        <dbReference type="Proteomes" id="UP000234190"/>
    </source>
</evidence>
<keyword evidence="2" id="KW-0812">Transmembrane</keyword>
<gene>
    <name evidence="3" type="ORF">CR159_18635</name>
</gene>
<feature type="transmembrane region" description="Helical" evidence="2">
    <location>
        <begin position="6"/>
        <end position="25"/>
    </location>
</feature>